<feature type="domain" description="FAD/NAD(P)-binding" evidence="11">
    <location>
        <begin position="14"/>
        <end position="330"/>
    </location>
</feature>
<dbReference type="EMBL" id="MG869615">
    <property type="protein sequence ID" value="AWD72010.1"/>
    <property type="molecule type" value="Genomic_DNA"/>
</dbReference>
<gene>
    <name evidence="13" type="ORF">pE10SP1_p081</name>
</gene>
<dbReference type="Pfam" id="PF07992">
    <property type="entry name" value="Pyr_redox_2"/>
    <property type="match status" value="1"/>
</dbReference>
<evidence type="ECO:0000256" key="1">
    <source>
        <dbReference type="ARBA" id="ARBA00005272"/>
    </source>
</evidence>
<evidence type="ECO:0000256" key="10">
    <source>
        <dbReference type="SAM" id="Phobius"/>
    </source>
</evidence>
<keyword evidence="10" id="KW-0472">Membrane</keyword>
<evidence type="ECO:0000256" key="3">
    <source>
        <dbReference type="ARBA" id="ARBA00022630"/>
    </source>
</evidence>
<keyword evidence="4" id="KW-0274">FAD</keyword>
<comment type="catalytic activity">
    <reaction evidence="8">
        <text>a quinone + NADH + H(+) = a quinol + NAD(+)</text>
        <dbReference type="Rhea" id="RHEA:46160"/>
        <dbReference type="ChEBI" id="CHEBI:15378"/>
        <dbReference type="ChEBI" id="CHEBI:24646"/>
        <dbReference type="ChEBI" id="CHEBI:57540"/>
        <dbReference type="ChEBI" id="CHEBI:57945"/>
        <dbReference type="ChEBI" id="CHEBI:132124"/>
        <dbReference type="EC" id="1.6.5.9"/>
    </reaction>
</comment>
<evidence type="ECO:0000259" key="12">
    <source>
        <dbReference type="Pfam" id="PF22366"/>
    </source>
</evidence>
<keyword evidence="6" id="KW-0560">Oxidoreductase</keyword>
<name>A0A2S1FHT3_9BURK</name>
<dbReference type="PANTHER" id="PTHR43706:SF47">
    <property type="entry name" value="EXTERNAL NADH-UBIQUINONE OXIDOREDUCTASE 1, MITOCHONDRIAL-RELATED"/>
    <property type="match status" value="1"/>
</dbReference>
<comment type="similarity">
    <text evidence="1">Belongs to the NADH dehydrogenase family.</text>
</comment>
<protein>
    <recommendedName>
        <fullName evidence="2">NADH:ubiquinone reductase (non-electrogenic)</fullName>
        <ecNumber evidence="2">1.6.5.9</ecNumber>
    </recommendedName>
</protein>
<feature type="compositionally biased region" description="Polar residues" evidence="9">
    <location>
        <begin position="439"/>
        <end position="451"/>
    </location>
</feature>
<proteinExistence type="inferred from homology"/>
<dbReference type="PRINTS" id="PR00368">
    <property type="entry name" value="FADPNR"/>
</dbReference>
<geneLocation type="plasmid" evidence="13">
    <name>pE10SP1</name>
</geneLocation>
<dbReference type="AlphaFoldDB" id="A0A2S1FHT3"/>
<keyword evidence="10" id="KW-1133">Transmembrane helix</keyword>
<sequence length="451" mass="49338">MRKPTSDAKDPRLRVVIIGAGFAGLTVAKRLSQAPVDITLIDRENHHLFQPLLYQVATAGLSPADIAWPIRSLVRHQRNTRVLLGAVTSVDRERQCVIVDGRSVTYDVLVLATGATHSYFGHDSWAEHAPGLKTVDDATEIRRRLLLAFERAEMESDARERERLLTIVIVGGGPTGVEMAGSVVELARQALAADFRTIDPQQTHVLLVEAGPRLLPNFPEPLSHHAEQALRQLGVDVLLERAVTHCAAIGVTLGDEDVNAATVIWAAGVTASPAAKWLAVAGDRVGRVVVGPNLQPPGMDDVFVIGDTALAQDPAGKPLPGIAPVAKQQGAYVAEAIQARLSGKAAPLPFRYRDRGLLATVGRKTAVIAFGRLRLKGWFAWWIWGIAHIYFLVSLRNRLIVMTQWLWSYISFERGTRLITGLRTNLDSNRLHRRDDDTNTSPSGQTKNKID</sequence>
<organism evidence="13">
    <name type="scientific">Polaromonas sp. E10S</name>
    <dbReference type="NCBI Taxonomy" id="1840239"/>
    <lineage>
        <taxon>Bacteria</taxon>
        <taxon>Pseudomonadati</taxon>
        <taxon>Pseudomonadota</taxon>
        <taxon>Betaproteobacteria</taxon>
        <taxon>Burkholderiales</taxon>
        <taxon>Comamonadaceae</taxon>
        <taxon>Polaromonas</taxon>
    </lineage>
</organism>
<evidence type="ECO:0000256" key="8">
    <source>
        <dbReference type="ARBA" id="ARBA00047599"/>
    </source>
</evidence>
<evidence type="ECO:0000256" key="2">
    <source>
        <dbReference type="ARBA" id="ARBA00012637"/>
    </source>
</evidence>
<dbReference type="InterPro" id="IPR023753">
    <property type="entry name" value="FAD/NAD-binding_dom"/>
</dbReference>
<dbReference type="InterPro" id="IPR045024">
    <property type="entry name" value="NDH-2"/>
</dbReference>
<accession>A0A2S1FHT3</accession>
<dbReference type="Gene3D" id="3.50.50.100">
    <property type="match status" value="1"/>
</dbReference>
<dbReference type="PANTHER" id="PTHR43706">
    <property type="entry name" value="NADH DEHYDROGENASE"/>
    <property type="match status" value="1"/>
</dbReference>
<evidence type="ECO:0000313" key="13">
    <source>
        <dbReference type="EMBL" id="AWD72010.1"/>
    </source>
</evidence>
<dbReference type="EC" id="1.6.5.9" evidence="2"/>
<evidence type="ECO:0000256" key="9">
    <source>
        <dbReference type="SAM" id="MobiDB-lite"/>
    </source>
</evidence>
<feature type="domain" description="External alternative NADH-ubiquinone oxidoreductase-like C-terminal" evidence="12">
    <location>
        <begin position="356"/>
        <end position="409"/>
    </location>
</feature>
<evidence type="ECO:0000256" key="6">
    <source>
        <dbReference type="ARBA" id="ARBA00023002"/>
    </source>
</evidence>
<keyword evidence="3" id="KW-0285">Flavoprotein</keyword>
<evidence type="ECO:0000256" key="4">
    <source>
        <dbReference type="ARBA" id="ARBA00022827"/>
    </source>
</evidence>
<dbReference type="PRINTS" id="PR00411">
    <property type="entry name" value="PNDRDTASEI"/>
</dbReference>
<keyword evidence="10" id="KW-0812">Transmembrane</keyword>
<feature type="region of interest" description="Disordered" evidence="9">
    <location>
        <begin position="431"/>
        <end position="451"/>
    </location>
</feature>
<keyword evidence="5" id="KW-0809">Transit peptide</keyword>
<evidence type="ECO:0000256" key="7">
    <source>
        <dbReference type="ARBA" id="ARBA00023027"/>
    </source>
</evidence>
<evidence type="ECO:0000256" key="5">
    <source>
        <dbReference type="ARBA" id="ARBA00022946"/>
    </source>
</evidence>
<feature type="transmembrane region" description="Helical" evidence="10">
    <location>
        <begin position="378"/>
        <end position="395"/>
    </location>
</feature>
<dbReference type="Pfam" id="PF22366">
    <property type="entry name" value="NDH2_C"/>
    <property type="match status" value="1"/>
</dbReference>
<evidence type="ECO:0000259" key="11">
    <source>
        <dbReference type="Pfam" id="PF07992"/>
    </source>
</evidence>
<keyword evidence="13" id="KW-0614">Plasmid</keyword>
<dbReference type="SUPFAM" id="SSF51905">
    <property type="entry name" value="FAD/NAD(P)-binding domain"/>
    <property type="match status" value="2"/>
</dbReference>
<dbReference type="InterPro" id="IPR036188">
    <property type="entry name" value="FAD/NAD-bd_sf"/>
</dbReference>
<dbReference type="InterPro" id="IPR054585">
    <property type="entry name" value="NDH2-like_C"/>
</dbReference>
<dbReference type="GO" id="GO:0050136">
    <property type="term" value="F:NADH dehydrogenase (quinone) (non-electrogenic) activity"/>
    <property type="evidence" value="ECO:0007669"/>
    <property type="project" value="UniProtKB-EC"/>
</dbReference>
<keyword evidence="7" id="KW-0520">NAD</keyword>
<reference evidence="13" key="1">
    <citation type="submission" date="2018-01" db="EMBL/GenBank/DDBJ databases">
        <title>Plasmids of psychrophilic Polaromonas spp. isolated from Arctic and Antarctic glaciers.</title>
        <authorList>
            <person name="Dziewit L."/>
            <person name="Ciok A."/>
        </authorList>
    </citation>
    <scope>NUCLEOTIDE SEQUENCE</scope>
    <source>
        <plasmid evidence="13">pE10SP1</plasmid>
    </source>
</reference>